<organism evidence="1 2">
    <name type="scientific">Smallanthus sonchifolius</name>
    <dbReference type="NCBI Taxonomy" id="185202"/>
    <lineage>
        <taxon>Eukaryota</taxon>
        <taxon>Viridiplantae</taxon>
        <taxon>Streptophyta</taxon>
        <taxon>Embryophyta</taxon>
        <taxon>Tracheophyta</taxon>
        <taxon>Spermatophyta</taxon>
        <taxon>Magnoliopsida</taxon>
        <taxon>eudicotyledons</taxon>
        <taxon>Gunneridae</taxon>
        <taxon>Pentapetalae</taxon>
        <taxon>asterids</taxon>
        <taxon>campanulids</taxon>
        <taxon>Asterales</taxon>
        <taxon>Asteraceae</taxon>
        <taxon>Asteroideae</taxon>
        <taxon>Heliantheae alliance</taxon>
        <taxon>Millerieae</taxon>
        <taxon>Smallanthus</taxon>
    </lineage>
</organism>
<comment type="caution">
    <text evidence="1">The sequence shown here is derived from an EMBL/GenBank/DDBJ whole genome shotgun (WGS) entry which is preliminary data.</text>
</comment>
<evidence type="ECO:0000313" key="1">
    <source>
        <dbReference type="EMBL" id="KAI3762070.1"/>
    </source>
</evidence>
<reference evidence="1 2" key="2">
    <citation type="journal article" date="2022" name="Mol. Ecol. Resour.">
        <title>The genomes of chicory, endive, great burdock and yacon provide insights into Asteraceae paleo-polyploidization history and plant inulin production.</title>
        <authorList>
            <person name="Fan W."/>
            <person name="Wang S."/>
            <person name="Wang H."/>
            <person name="Wang A."/>
            <person name="Jiang F."/>
            <person name="Liu H."/>
            <person name="Zhao H."/>
            <person name="Xu D."/>
            <person name="Zhang Y."/>
        </authorList>
    </citation>
    <scope>NUCLEOTIDE SEQUENCE [LARGE SCALE GENOMIC DNA]</scope>
    <source>
        <strain evidence="2">cv. Yunnan</strain>
        <tissue evidence="1">Leaves</tissue>
    </source>
</reference>
<accession>A0ACB9ETK8</accession>
<keyword evidence="2" id="KW-1185">Reference proteome</keyword>
<dbReference type="EMBL" id="CM042034">
    <property type="protein sequence ID" value="KAI3762070.1"/>
    <property type="molecule type" value="Genomic_DNA"/>
</dbReference>
<evidence type="ECO:0000313" key="2">
    <source>
        <dbReference type="Proteomes" id="UP001056120"/>
    </source>
</evidence>
<dbReference type="Proteomes" id="UP001056120">
    <property type="component" value="Linkage Group LG17"/>
</dbReference>
<gene>
    <name evidence="1" type="ORF">L1987_52493</name>
</gene>
<name>A0ACB9ETK8_9ASTR</name>
<sequence length="103" mass="11811">MARVMFILALCVLLPAMISAARPMSRLFRLQGKVYCDTCRAGFETFATTYIPHLGYSQILRGIPDWTTFRSMHVELQAPAPDLYSFEMARVSRFLGVNRFTRN</sequence>
<protein>
    <submittedName>
        <fullName evidence="1">Uncharacterized protein</fullName>
    </submittedName>
</protein>
<reference evidence="2" key="1">
    <citation type="journal article" date="2022" name="Mol. Ecol. Resour.">
        <title>The genomes of chicory, endive, great burdock and yacon provide insights into Asteraceae palaeo-polyploidization history and plant inulin production.</title>
        <authorList>
            <person name="Fan W."/>
            <person name="Wang S."/>
            <person name="Wang H."/>
            <person name="Wang A."/>
            <person name="Jiang F."/>
            <person name="Liu H."/>
            <person name="Zhao H."/>
            <person name="Xu D."/>
            <person name="Zhang Y."/>
        </authorList>
    </citation>
    <scope>NUCLEOTIDE SEQUENCE [LARGE SCALE GENOMIC DNA]</scope>
    <source>
        <strain evidence="2">cv. Yunnan</strain>
    </source>
</reference>
<proteinExistence type="predicted"/>